<reference evidence="1" key="2">
    <citation type="journal article" date="2015" name="Fish Shellfish Immunol.">
        <title>Early steps in the European eel (Anguilla anguilla)-Vibrio vulnificus interaction in the gills: Role of the RtxA13 toxin.</title>
        <authorList>
            <person name="Callol A."/>
            <person name="Pajuelo D."/>
            <person name="Ebbesson L."/>
            <person name="Teles M."/>
            <person name="MacKenzie S."/>
            <person name="Amaro C."/>
        </authorList>
    </citation>
    <scope>NUCLEOTIDE SEQUENCE</scope>
</reference>
<evidence type="ECO:0000313" key="1">
    <source>
        <dbReference type="EMBL" id="JAH27375.1"/>
    </source>
</evidence>
<proteinExistence type="predicted"/>
<organism evidence="1">
    <name type="scientific">Anguilla anguilla</name>
    <name type="common">European freshwater eel</name>
    <name type="synonym">Muraena anguilla</name>
    <dbReference type="NCBI Taxonomy" id="7936"/>
    <lineage>
        <taxon>Eukaryota</taxon>
        <taxon>Metazoa</taxon>
        <taxon>Chordata</taxon>
        <taxon>Craniata</taxon>
        <taxon>Vertebrata</taxon>
        <taxon>Euteleostomi</taxon>
        <taxon>Actinopterygii</taxon>
        <taxon>Neopterygii</taxon>
        <taxon>Teleostei</taxon>
        <taxon>Anguilliformes</taxon>
        <taxon>Anguillidae</taxon>
        <taxon>Anguilla</taxon>
    </lineage>
</organism>
<name>A0A0E9RFY8_ANGAN</name>
<dbReference type="AlphaFoldDB" id="A0A0E9RFY8"/>
<reference evidence="1" key="1">
    <citation type="submission" date="2014-11" db="EMBL/GenBank/DDBJ databases">
        <authorList>
            <person name="Amaro Gonzalez C."/>
        </authorList>
    </citation>
    <scope>NUCLEOTIDE SEQUENCE</scope>
</reference>
<dbReference type="EMBL" id="GBXM01081202">
    <property type="protein sequence ID" value="JAH27375.1"/>
    <property type="molecule type" value="Transcribed_RNA"/>
</dbReference>
<protein>
    <submittedName>
        <fullName evidence="1">Uncharacterized protein</fullName>
    </submittedName>
</protein>
<sequence length="30" mass="3637">MVEFSSFIPPVKQTTYYREKIDISLRCKEQ</sequence>
<accession>A0A0E9RFY8</accession>